<proteinExistence type="predicted"/>
<protein>
    <submittedName>
        <fullName evidence="1">Uncharacterized protein</fullName>
    </submittedName>
</protein>
<name>F9F3Y9_FUSOF</name>
<accession>F9F3Y9</accession>
<dbReference type="EMBL" id="AFQF01000434">
    <property type="protein sequence ID" value="EGU88315.1"/>
    <property type="molecule type" value="Genomic_DNA"/>
</dbReference>
<gene>
    <name evidence="1" type="ORF">FOXB_01114</name>
</gene>
<sequence length="37" mass="4196">MVNDGPNNRDCLIAKKISKWVKISDINDSSSPSIRRH</sequence>
<evidence type="ECO:0000313" key="1">
    <source>
        <dbReference type="EMBL" id="EGU88315.1"/>
    </source>
</evidence>
<dbReference type="AlphaFoldDB" id="F9F3Y9"/>
<reference evidence="1" key="1">
    <citation type="journal article" date="2012" name="Mol. Plant Microbe Interact.">
        <title>A highly conserved effector in Fusarium oxysporum is required for full virulence on Arabidopsis.</title>
        <authorList>
            <person name="Thatcher L.F."/>
            <person name="Gardiner D.M."/>
            <person name="Kazan K."/>
            <person name="Manners J."/>
        </authorList>
    </citation>
    <scope>NUCLEOTIDE SEQUENCE [LARGE SCALE GENOMIC DNA]</scope>
    <source>
        <strain evidence="1">Fo5176</strain>
    </source>
</reference>
<comment type="caution">
    <text evidence="1">The sequence shown here is derived from an EMBL/GenBank/DDBJ whole genome shotgun (WGS) entry which is preliminary data.</text>
</comment>
<organism evidence="1">
    <name type="scientific">Fusarium oxysporum (strain Fo5176)</name>
    <name type="common">Fusarium vascular wilt</name>
    <dbReference type="NCBI Taxonomy" id="660025"/>
    <lineage>
        <taxon>Eukaryota</taxon>
        <taxon>Fungi</taxon>
        <taxon>Dikarya</taxon>
        <taxon>Ascomycota</taxon>
        <taxon>Pezizomycotina</taxon>
        <taxon>Sordariomycetes</taxon>
        <taxon>Hypocreomycetidae</taxon>
        <taxon>Hypocreales</taxon>
        <taxon>Nectriaceae</taxon>
        <taxon>Fusarium</taxon>
        <taxon>Fusarium oxysporum species complex</taxon>
    </lineage>
</organism>